<dbReference type="Proteomes" id="UP001060085">
    <property type="component" value="Linkage Group LG07"/>
</dbReference>
<evidence type="ECO:0000313" key="1">
    <source>
        <dbReference type="EMBL" id="KAI5655559.1"/>
    </source>
</evidence>
<protein>
    <submittedName>
        <fullName evidence="1">Uncharacterized protein</fullName>
    </submittedName>
</protein>
<dbReference type="EMBL" id="CM044707">
    <property type="protein sequence ID" value="KAI5655559.1"/>
    <property type="molecule type" value="Genomic_DNA"/>
</dbReference>
<proteinExistence type="predicted"/>
<evidence type="ECO:0000313" key="2">
    <source>
        <dbReference type="Proteomes" id="UP001060085"/>
    </source>
</evidence>
<sequence>MKKPESAIATSSKIKSEESEDDVYSSDDEGEIEKELAEVTFGELQRAKSDGSETIYRKLTYEKKGGGRANKNRPVEMSSKKPVSRFREVIQVPKKVVRDPRFETLCGNLDVEGFKKRFNFLYEDKLPAEKEELKKQLKKSKDPEVVNEIKNRIAWIDKQLKSAVTKRSDKEILAEHKKKEKEAAKQGKQPYYLKKSEIRKQKLIEKYKDLKATGKLESFIEKKRRKNAAKDHRYMPYRRSNEGDQ</sequence>
<keyword evidence="2" id="KW-1185">Reference proteome</keyword>
<comment type="caution">
    <text evidence="1">The sequence shown here is derived from an EMBL/GenBank/DDBJ whole genome shotgun (WGS) entry which is preliminary data.</text>
</comment>
<gene>
    <name evidence="1" type="ORF">M9H77_32746</name>
</gene>
<reference evidence="2" key="1">
    <citation type="journal article" date="2023" name="Nat. Plants">
        <title>Single-cell RNA sequencing provides a high-resolution roadmap for understanding the multicellular compartmentation of specialized metabolism.</title>
        <authorList>
            <person name="Sun S."/>
            <person name="Shen X."/>
            <person name="Li Y."/>
            <person name="Li Y."/>
            <person name="Wang S."/>
            <person name="Li R."/>
            <person name="Zhang H."/>
            <person name="Shen G."/>
            <person name="Guo B."/>
            <person name="Wei J."/>
            <person name="Xu J."/>
            <person name="St-Pierre B."/>
            <person name="Chen S."/>
            <person name="Sun C."/>
        </authorList>
    </citation>
    <scope>NUCLEOTIDE SEQUENCE [LARGE SCALE GENOMIC DNA]</scope>
</reference>
<name>A0ACC0A5T2_CATRO</name>
<accession>A0ACC0A5T2</accession>
<organism evidence="1 2">
    <name type="scientific">Catharanthus roseus</name>
    <name type="common">Madagascar periwinkle</name>
    <name type="synonym">Vinca rosea</name>
    <dbReference type="NCBI Taxonomy" id="4058"/>
    <lineage>
        <taxon>Eukaryota</taxon>
        <taxon>Viridiplantae</taxon>
        <taxon>Streptophyta</taxon>
        <taxon>Embryophyta</taxon>
        <taxon>Tracheophyta</taxon>
        <taxon>Spermatophyta</taxon>
        <taxon>Magnoliopsida</taxon>
        <taxon>eudicotyledons</taxon>
        <taxon>Gunneridae</taxon>
        <taxon>Pentapetalae</taxon>
        <taxon>asterids</taxon>
        <taxon>lamiids</taxon>
        <taxon>Gentianales</taxon>
        <taxon>Apocynaceae</taxon>
        <taxon>Rauvolfioideae</taxon>
        <taxon>Vinceae</taxon>
        <taxon>Catharanthinae</taxon>
        <taxon>Catharanthus</taxon>
    </lineage>
</organism>